<evidence type="ECO:0000256" key="6">
    <source>
        <dbReference type="SAM" id="Phobius"/>
    </source>
</evidence>
<sequence>MQQQLKPRTIILLTIPPLLWAGNVVVGRMINQMIPPITLNFFRWLIAFFILLPFSYQIFRRGSGIWQQGMRLSLLGLLGIGLYNTLQYIALQSSSPINVTLVGSSIPVWMMIVGAIFFSVRIRREQMIGASLSIAGVLIVLSHGELQQLLGLRLVFGDLLMICASIVWAFYSWLLLKTKEPARIRHQWAPFLSAQLAYGVLWSGLFSIGEWTGRDLHIQWNLNLVLAIAYVAIGPAVLAYKCWGDGVQQAGPNIAGFFTNLTPLFTAVLAGALLGEIPQLHHLIAFLFIVSGIAISSYQRRQPDSTSP</sequence>
<evidence type="ECO:0000256" key="1">
    <source>
        <dbReference type="ARBA" id="ARBA00004651"/>
    </source>
</evidence>
<comment type="subcellular location">
    <subcellularLocation>
        <location evidence="1">Cell membrane</location>
        <topology evidence="1">Multi-pass membrane protein</topology>
    </subcellularLocation>
</comment>
<feature type="transmembrane region" description="Helical" evidence="6">
    <location>
        <begin position="280"/>
        <end position="298"/>
    </location>
</feature>
<evidence type="ECO:0000259" key="7">
    <source>
        <dbReference type="Pfam" id="PF00892"/>
    </source>
</evidence>
<dbReference type="InterPro" id="IPR050638">
    <property type="entry name" value="AA-Vitamin_Transporters"/>
</dbReference>
<reference evidence="8" key="1">
    <citation type="submission" date="2023-09" db="EMBL/GenBank/DDBJ databases">
        <title>Undibacterium sp. 20NA77.5 isolated from freshwater.</title>
        <authorList>
            <person name="Le V."/>
            <person name="Ko S.-R."/>
            <person name="Ahn C.-Y."/>
            <person name="Oh H.-M."/>
        </authorList>
    </citation>
    <scope>NUCLEOTIDE SEQUENCE</scope>
    <source>
        <strain evidence="8">20NA77.5</strain>
    </source>
</reference>
<gene>
    <name evidence="8" type="ORF">RF679_04675</name>
</gene>
<keyword evidence="5 6" id="KW-0472">Membrane</keyword>
<feature type="transmembrane region" description="Helical" evidence="6">
    <location>
        <begin position="150"/>
        <end position="176"/>
    </location>
</feature>
<feature type="transmembrane region" description="Helical" evidence="6">
    <location>
        <begin position="254"/>
        <end position="274"/>
    </location>
</feature>
<feature type="transmembrane region" description="Helical" evidence="6">
    <location>
        <begin position="127"/>
        <end position="144"/>
    </location>
</feature>
<evidence type="ECO:0000256" key="2">
    <source>
        <dbReference type="ARBA" id="ARBA00022475"/>
    </source>
</evidence>
<feature type="transmembrane region" description="Helical" evidence="6">
    <location>
        <begin position="220"/>
        <end position="242"/>
    </location>
</feature>
<keyword evidence="4 6" id="KW-1133">Transmembrane helix</keyword>
<feature type="transmembrane region" description="Helical" evidence="6">
    <location>
        <begin position="188"/>
        <end position="208"/>
    </location>
</feature>
<evidence type="ECO:0000313" key="9">
    <source>
        <dbReference type="Proteomes" id="UP001181355"/>
    </source>
</evidence>
<dbReference type="InterPro" id="IPR037185">
    <property type="entry name" value="EmrE-like"/>
</dbReference>
<dbReference type="SUPFAM" id="SSF103481">
    <property type="entry name" value="Multidrug resistance efflux transporter EmrE"/>
    <property type="match status" value="2"/>
</dbReference>
<evidence type="ECO:0000256" key="3">
    <source>
        <dbReference type="ARBA" id="ARBA00022692"/>
    </source>
</evidence>
<dbReference type="InterPro" id="IPR000620">
    <property type="entry name" value="EamA_dom"/>
</dbReference>
<name>A0ABY9RMS3_9BURK</name>
<dbReference type="PANTHER" id="PTHR32322:SF18">
    <property type="entry name" value="S-ADENOSYLMETHIONINE_S-ADENOSYLHOMOCYSTEINE TRANSPORTER"/>
    <property type="match status" value="1"/>
</dbReference>
<dbReference type="PANTHER" id="PTHR32322">
    <property type="entry name" value="INNER MEMBRANE TRANSPORTER"/>
    <property type="match status" value="1"/>
</dbReference>
<dbReference type="Pfam" id="PF00892">
    <property type="entry name" value="EamA"/>
    <property type="match status" value="2"/>
</dbReference>
<protein>
    <submittedName>
        <fullName evidence="8">DMT family transporter</fullName>
    </submittedName>
</protein>
<feature type="domain" description="EamA" evidence="7">
    <location>
        <begin position="9"/>
        <end position="141"/>
    </location>
</feature>
<feature type="transmembrane region" description="Helical" evidence="6">
    <location>
        <begin position="9"/>
        <end position="29"/>
    </location>
</feature>
<evidence type="ECO:0000256" key="4">
    <source>
        <dbReference type="ARBA" id="ARBA00022989"/>
    </source>
</evidence>
<evidence type="ECO:0000256" key="5">
    <source>
        <dbReference type="ARBA" id="ARBA00023136"/>
    </source>
</evidence>
<feature type="domain" description="EamA" evidence="7">
    <location>
        <begin position="156"/>
        <end position="297"/>
    </location>
</feature>
<keyword evidence="9" id="KW-1185">Reference proteome</keyword>
<proteinExistence type="predicted"/>
<feature type="transmembrane region" description="Helical" evidence="6">
    <location>
        <begin position="71"/>
        <end position="91"/>
    </location>
</feature>
<keyword evidence="3 6" id="KW-0812">Transmembrane</keyword>
<accession>A0ABY9RMS3</accession>
<feature type="transmembrane region" description="Helical" evidence="6">
    <location>
        <begin position="41"/>
        <end position="59"/>
    </location>
</feature>
<organism evidence="8 9">
    <name type="scientific">Undibacterium cyanobacteriorum</name>
    <dbReference type="NCBI Taxonomy" id="3073561"/>
    <lineage>
        <taxon>Bacteria</taxon>
        <taxon>Pseudomonadati</taxon>
        <taxon>Pseudomonadota</taxon>
        <taxon>Betaproteobacteria</taxon>
        <taxon>Burkholderiales</taxon>
        <taxon>Oxalobacteraceae</taxon>
        <taxon>Undibacterium</taxon>
    </lineage>
</organism>
<evidence type="ECO:0000313" key="8">
    <source>
        <dbReference type="EMBL" id="WMW81580.1"/>
    </source>
</evidence>
<dbReference type="EMBL" id="CP133720">
    <property type="protein sequence ID" value="WMW81580.1"/>
    <property type="molecule type" value="Genomic_DNA"/>
</dbReference>
<feature type="transmembrane region" description="Helical" evidence="6">
    <location>
        <begin position="97"/>
        <end position="120"/>
    </location>
</feature>
<dbReference type="RefSeq" id="WP_309483059.1">
    <property type="nucleotide sequence ID" value="NZ_CP133720.1"/>
</dbReference>
<keyword evidence="2" id="KW-1003">Cell membrane</keyword>
<dbReference type="Proteomes" id="UP001181355">
    <property type="component" value="Chromosome"/>
</dbReference>